<dbReference type="Proteomes" id="UP000217790">
    <property type="component" value="Unassembled WGS sequence"/>
</dbReference>
<dbReference type="InParanoid" id="A0A2H3DHT8"/>
<organism evidence="2 3">
    <name type="scientific">Armillaria gallica</name>
    <name type="common">Bulbous honey fungus</name>
    <name type="synonym">Armillaria bulbosa</name>
    <dbReference type="NCBI Taxonomy" id="47427"/>
    <lineage>
        <taxon>Eukaryota</taxon>
        <taxon>Fungi</taxon>
        <taxon>Dikarya</taxon>
        <taxon>Basidiomycota</taxon>
        <taxon>Agaricomycotina</taxon>
        <taxon>Agaricomycetes</taxon>
        <taxon>Agaricomycetidae</taxon>
        <taxon>Agaricales</taxon>
        <taxon>Marasmiineae</taxon>
        <taxon>Physalacriaceae</taxon>
        <taxon>Armillaria</taxon>
    </lineage>
</organism>
<dbReference type="OrthoDB" id="10542457at2759"/>
<dbReference type="AlphaFoldDB" id="A0A2H3DHT8"/>
<evidence type="ECO:0000313" key="2">
    <source>
        <dbReference type="EMBL" id="PBK94781.1"/>
    </source>
</evidence>
<dbReference type="EMBL" id="KZ293653">
    <property type="protein sequence ID" value="PBK94781.1"/>
    <property type="molecule type" value="Genomic_DNA"/>
</dbReference>
<keyword evidence="3" id="KW-1185">Reference proteome</keyword>
<evidence type="ECO:0000313" key="3">
    <source>
        <dbReference type="Proteomes" id="UP000217790"/>
    </source>
</evidence>
<reference evidence="3" key="1">
    <citation type="journal article" date="2017" name="Nat. Ecol. Evol.">
        <title>Genome expansion and lineage-specific genetic innovations in the forest pathogenic fungi Armillaria.</title>
        <authorList>
            <person name="Sipos G."/>
            <person name="Prasanna A.N."/>
            <person name="Walter M.C."/>
            <person name="O'Connor E."/>
            <person name="Balint B."/>
            <person name="Krizsan K."/>
            <person name="Kiss B."/>
            <person name="Hess J."/>
            <person name="Varga T."/>
            <person name="Slot J."/>
            <person name="Riley R."/>
            <person name="Boka B."/>
            <person name="Rigling D."/>
            <person name="Barry K."/>
            <person name="Lee J."/>
            <person name="Mihaltcheva S."/>
            <person name="LaButti K."/>
            <person name="Lipzen A."/>
            <person name="Waldron R."/>
            <person name="Moloney N.M."/>
            <person name="Sperisen C."/>
            <person name="Kredics L."/>
            <person name="Vagvoelgyi C."/>
            <person name="Patrignani A."/>
            <person name="Fitzpatrick D."/>
            <person name="Nagy I."/>
            <person name="Doyle S."/>
            <person name="Anderson J.B."/>
            <person name="Grigoriev I.V."/>
            <person name="Gueldener U."/>
            <person name="Muensterkoetter M."/>
            <person name="Nagy L.G."/>
        </authorList>
    </citation>
    <scope>NUCLEOTIDE SEQUENCE [LARGE SCALE GENOMIC DNA]</scope>
    <source>
        <strain evidence="3">Ar21-2</strain>
    </source>
</reference>
<feature type="region of interest" description="Disordered" evidence="1">
    <location>
        <begin position="24"/>
        <end position="48"/>
    </location>
</feature>
<name>A0A2H3DHT8_ARMGA</name>
<feature type="compositionally biased region" description="Polar residues" evidence="1">
    <location>
        <begin position="24"/>
        <end position="47"/>
    </location>
</feature>
<protein>
    <submittedName>
        <fullName evidence="2">Uncharacterized protein</fullName>
    </submittedName>
</protein>
<accession>A0A2H3DHT8</accession>
<sequence length="215" mass="24124">MSNSMDEHQTTTSSEQIKLNNYLPTVHNPETSNDQQQGNHSSEQTEPYVSAVPSLPQSFSNVWHSGTLSLTVLDMQMASSTTALTQDPESSDIQWVTFTGLGSQVTVIGYMDGESTLLKVEVVLSRGNLSISVEYDFGEHVSLVLKLTILENRTFIYRLEQHSKLSIILFTEAKNLKNILFKVLETFVEIYISSMQMTEWLDAIKILMNIRVALG</sequence>
<evidence type="ECO:0000256" key="1">
    <source>
        <dbReference type="SAM" id="MobiDB-lite"/>
    </source>
</evidence>
<proteinExistence type="predicted"/>
<gene>
    <name evidence="2" type="ORF">ARMGADRAFT_1029142</name>
</gene>